<evidence type="ECO:0000313" key="1">
    <source>
        <dbReference type="EMBL" id="MCH90651.1"/>
    </source>
</evidence>
<protein>
    <submittedName>
        <fullName evidence="1">Two-component response regulator ARR12-like</fullName>
    </submittedName>
</protein>
<proteinExistence type="predicted"/>
<gene>
    <name evidence="1" type="ORF">A2U01_0011573</name>
</gene>
<dbReference type="Proteomes" id="UP000265520">
    <property type="component" value="Unassembled WGS sequence"/>
</dbReference>
<keyword evidence="2" id="KW-1185">Reference proteome</keyword>
<comment type="caution">
    <text evidence="1">The sequence shown here is derived from an EMBL/GenBank/DDBJ whole genome shotgun (WGS) entry which is preliminary data.</text>
</comment>
<name>A0A392MT51_9FABA</name>
<accession>A0A392MT51</accession>
<organism evidence="1 2">
    <name type="scientific">Trifolium medium</name>
    <dbReference type="NCBI Taxonomy" id="97028"/>
    <lineage>
        <taxon>Eukaryota</taxon>
        <taxon>Viridiplantae</taxon>
        <taxon>Streptophyta</taxon>
        <taxon>Embryophyta</taxon>
        <taxon>Tracheophyta</taxon>
        <taxon>Spermatophyta</taxon>
        <taxon>Magnoliopsida</taxon>
        <taxon>eudicotyledons</taxon>
        <taxon>Gunneridae</taxon>
        <taxon>Pentapetalae</taxon>
        <taxon>rosids</taxon>
        <taxon>fabids</taxon>
        <taxon>Fabales</taxon>
        <taxon>Fabaceae</taxon>
        <taxon>Papilionoideae</taxon>
        <taxon>50 kb inversion clade</taxon>
        <taxon>NPAAA clade</taxon>
        <taxon>Hologalegina</taxon>
        <taxon>IRL clade</taxon>
        <taxon>Trifolieae</taxon>
        <taxon>Trifolium</taxon>
    </lineage>
</organism>
<reference evidence="1 2" key="1">
    <citation type="journal article" date="2018" name="Front. Plant Sci.">
        <title>Red Clover (Trifolium pratense) and Zigzag Clover (T. medium) - A Picture of Genomic Similarities and Differences.</title>
        <authorList>
            <person name="Dluhosova J."/>
            <person name="Istvanek J."/>
            <person name="Nedelnik J."/>
            <person name="Repkova J."/>
        </authorList>
    </citation>
    <scope>NUCLEOTIDE SEQUENCE [LARGE SCALE GENOMIC DNA]</scope>
    <source>
        <strain evidence="2">cv. 10/8</strain>
        <tissue evidence="1">Leaf</tissue>
    </source>
</reference>
<dbReference type="EMBL" id="LXQA010018779">
    <property type="protein sequence ID" value="MCH90651.1"/>
    <property type="molecule type" value="Genomic_DNA"/>
</dbReference>
<feature type="non-terminal residue" evidence="1">
    <location>
        <position position="46"/>
    </location>
</feature>
<dbReference type="AlphaFoldDB" id="A0A392MT51"/>
<sequence>MEFNKPQLAEPRIYTGPVACVKVLVVDANSACRAVISKSLLSLGYE</sequence>
<evidence type="ECO:0000313" key="2">
    <source>
        <dbReference type="Proteomes" id="UP000265520"/>
    </source>
</evidence>